<dbReference type="Gene3D" id="1.10.10.10">
    <property type="entry name" value="Winged helix-like DNA-binding domain superfamily/Winged helix DNA-binding domain"/>
    <property type="match status" value="1"/>
</dbReference>
<dbReference type="GO" id="GO:0006352">
    <property type="term" value="P:DNA-templated transcription initiation"/>
    <property type="evidence" value="ECO:0007669"/>
    <property type="project" value="InterPro"/>
</dbReference>
<dbReference type="SUPFAM" id="SSF88659">
    <property type="entry name" value="Sigma3 and sigma4 domains of RNA polymerase sigma factors"/>
    <property type="match status" value="1"/>
</dbReference>
<dbReference type="InterPro" id="IPR014284">
    <property type="entry name" value="RNA_pol_sigma-70_dom"/>
</dbReference>
<comment type="similarity">
    <text evidence="1">Belongs to the sigma-70 factor family. ECF subfamily.</text>
</comment>
<keyword evidence="3" id="KW-0731">Sigma factor</keyword>
<keyword evidence="5" id="KW-0804">Transcription</keyword>
<proteinExistence type="inferred from homology"/>
<dbReference type="Proteomes" id="UP000319466">
    <property type="component" value="Segment"/>
</dbReference>
<evidence type="ECO:0000256" key="2">
    <source>
        <dbReference type="ARBA" id="ARBA00023015"/>
    </source>
</evidence>
<dbReference type="InterPro" id="IPR013324">
    <property type="entry name" value="RNA_pol_sigma_r3/r4-like"/>
</dbReference>
<dbReference type="Gene3D" id="1.10.1740.10">
    <property type="match status" value="1"/>
</dbReference>
<dbReference type="PANTHER" id="PTHR43133:SF8">
    <property type="entry name" value="RNA POLYMERASE SIGMA FACTOR HI_1459-RELATED"/>
    <property type="match status" value="1"/>
</dbReference>
<protein>
    <submittedName>
        <fullName evidence="7">Putative RNA polymerase ECF sigma factor</fullName>
    </submittedName>
</protein>
<dbReference type="PANTHER" id="PTHR43133">
    <property type="entry name" value="RNA POLYMERASE ECF-TYPE SIGMA FACTO"/>
    <property type="match status" value="1"/>
</dbReference>
<dbReference type="InterPro" id="IPR036388">
    <property type="entry name" value="WH-like_DNA-bd_sf"/>
</dbReference>
<keyword evidence="2" id="KW-0805">Transcription regulation</keyword>
<dbReference type="Pfam" id="PF04542">
    <property type="entry name" value="Sigma70_r2"/>
    <property type="match status" value="1"/>
</dbReference>
<dbReference type="SUPFAM" id="SSF88946">
    <property type="entry name" value="Sigma2 domain of RNA polymerase sigma factors"/>
    <property type="match status" value="1"/>
</dbReference>
<dbReference type="InterPro" id="IPR039425">
    <property type="entry name" value="RNA_pol_sigma-70-like"/>
</dbReference>
<organism evidence="7 8">
    <name type="scientific">Aeromonas phage LAh_6</name>
    <dbReference type="NCBI Taxonomy" id="2591030"/>
    <lineage>
        <taxon>Viruses</taxon>
        <taxon>Duplodnaviria</taxon>
        <taxon>Heunggongvirae</taxon>
        <taxon>Uroviricota</taxon>
        <taxon>Caudoviricetes</taxon>
        <taxon>Grimontviridae</taxon>
        <taxon>Lahexavirus</taxon>
        <taxon>Lahexavirus LAh6</taxon>
    </lineage>
</organism>
<evidence type="ECO:0000313" key="7">
    <source>
        <dbReference type="EMBL" id="QDH46526.1"/>
    </source>
</evidence>
<evidence type="ECO:0000256" key="4">
    <source>
        <dbReference type="ARBA" id="ARBA00023125"/>
    </source>
</evidence>
<evidence type="ECO:0000256" key="5">
    <source>
        <dbReference type="ARBA" id="ARBA00023163"/>
    </source>
</evidence>
<dbReference type="GO" id="GO:0003677">
    <property type="term" value="F:DNA binding"/>
    <property type="evidence" value="ECO:0007669"/>
    <property type="project" value="UniProtKB-KW"/>
</dbReference>
<sequence>MARRVSLRPPKRQEYTFEELYDEYWQQLHTQFYSLEKDFQLAEDLAQESMLRVWQYWDRIQWDKLSGAIGTIANNVRFGYMRKYLNRVDTQSYDETDGIFEFECHDNGITDPMRQMLQNEASDHVEKALKRLTDEEMSLFSDMYLRNFDIKDLTIKYKMSKTNVYVRLHRVRVKMLSYLQNRGIDYCFEG</sequence>
<evidence type="ECO:0000256" key="3">
    <source>
        <dbReference type="ARBA" id="ARBA00023082"/>
    </source>
</evidence>
<dbReference type="GO" id="GO:0016987">
    <property type="term" value="F:sigma factor activity"/>
    <property type="evidence" value="ECO:0007669"/>
    <property type="project" value="UniProtKB-KW"/>
</dbReference>
<evidence type="ECO:0000259" key="6">
    <source>
        <dbReference type="Pfam" id="PF04542"/>
    </source>
</evidence>
<keyword evidence="4" id="KW-0238">DNA-binding</keyword>
<evidence type="ECO:0000256" key="1">
    <source>
        <dbReference type="ARBA" id="ARBA00010641"/>
    </source>
</evidence>
<gene>
    <name evidence="7" type="ORF">LAh6_45</name>
</gene>
<name>A0A513ZZV1_9CAUD</name>
<keyword evidence="8" id="KW-1185">Reference proteome</keyword>
<accession>A0A513ZZV1</accession>
<reference evidence="7 8" key="1">
    <citation type="submission" date="2019-04" db="EMBL/GenBank/DDBJ databases">
        <title>Novel bacteriophages capable of disrupting biofilms from clinical strains of Aeromonas hydrophila with intrinsic antibiotic resistance.</title>
        <authorList>
            <person name="Kabwe M."/>
            <person name="Brown T.L."/>
            <person name="Speirs L."/>
            <person name="Ku H."/>
            <person name="Leach M."/>
            <person name="Chan H.T."/>
            <person name="Petrovski S."/>
            <person name="Lock P."/>
            <person name="Tucci J."/>
        </authorList>
    </citation>
    <scope>NUCLEOTIDE SEQUENCE [LARGE SCALE GENOMIC DNA]</scope>
</reference>
<dbReference type="InterPro" id="IPR007627">
    <property type="entry name" value="RNA_pol_sigma70_r2"/>
</dbReference>
<dbReference type="EMBL" id="MK838112">
    <property type="protein sequence ID" value="QDH46526.1"/>
    <property type="molecule type" value="Genomic_DNA"/>
</dbReference>
<evidence type="ECO:0000313" key="8">
    <source>
        <dbReference type="Proteomes" id="UP000319466"/>
    </source>
</evidence>
<feature type="domain" description="RNA polymerase sigma-70 region 2" evidence="6">
    <location>
        <begin position="20"/>
        <end position="64"/>
    </location>
</feature>
<dbReference type="NCBIfam" id="TIGR02937">
    <property type="entry name" value="sigma70-ECF"/>
    <property type="match status" value="1"/>
</dbReference>
<dbReference type="InterPro" id="IPR013325">
    <property type="entry name" value="RNA_pol_sigma_r2"/>
</dbReference>